<accession>A0ABQ5UQF9</accession>
<organism evidence="3 4">
    <name type="scientific">Maritalea porphyrae</name>
    <dbReference type="NCBI Taxonomy" id="880732"/>
    <lineage>
        <taxon>Bacteria</taxon>
        <taxon>Pseudomonadati</taxon>
        <taxon>Pseudomonadota</taxon>
        <taxon>Alphaproteobacteria</taxon>
        <taxon>Hyphomicrobiales</taxon>
        <taxon>Devosiaceae</taxon>
        <taxon>Maritalea</taxon>
    </lineage>
</organism>
<feature type="transmembrane region" description="Helical" evidence="2">
    <location>
        <begin position="50"/>
        <end position="74"/>
    </location>
</feature>
<feature type="transmembrane region" description="Helical" evidence="2">
    <location>
        <begin position="341"/>
        <end position="362"/>
    </location>
</feature>
<feature type="region of interest" description="Disordered" evidence="1">
    <location>
        <begin position="399"/>
        <end position="442"/>
    </location>
</feature>
<evidence type="ECO:0000313" key="3">
    <source>
        <dbReference type="EMBL" id="GLQ16679.1"/>
    </source>
</evidence>
<reference evidence="3" key="1">
    <citation type="journal article" date="2014" name="Int. J. Syst. Evol. Microbiol.">
        <title>Complete genome of a new Firmicutes species belonging to the dominant human colonic microbiota ('Ruminococcus bicirculans') reveals two chromosomes and a selective capacity to utilize plant glucans.</title>
        <authorList>
            <consortium name="NISC Comparative Sequencing Program"/>
            <person name="Wegmann U."/>
            <person name="Louis P."/>
            <person name="Goesmann A."/>
            <person name="Henrissat B."/>
            <person name="Duncan S.H."/>
            <person name="Flint H.J."/>
        </authorList>
    </citation>
    <scope>NUCLEOTIDE SEQUENCE</scope>
    <source>
        <strain evidence="3">NBRC 107169</strain>
    </source>
</reference>
<keyword evidence="4" id="KW-1185">Reference proteome</keyword>
<dbReference type="Proteomes" id="UP001161405">
    <property type="component" value="Unassembled WGS sequence"/>
</dbReference>
<evidence type="ECO:0000313" key="4">
    <source>
        <dbReference type="Proteomes" id="UP001161405"/>
    </source>
</evidence>
<reference evidence="3" key="2">
    <citation type="submission" date="2023-01" db="EMBL/GenBank/DDBJ databases">
        <title>Draft genome sequence of Maritalea porphyrae strain NBRC 107169.</title>
        <authorList>
            <person name="Sun Q."/>
            <person name="Mori K."/>
        </authorList>
    </citation>
    <scope>NUCLEOTIDE SEQUENCE</scope>
    <source>
        <strain evidence="3">NBRC 107169</strain>
    </source>
</reference>
<proteinExistence type="predicted"/>
<feature type="transmembrane region" description="Helical" evidence="2">
    <location>
        <begin position="86"/>
        <end position="107"/>
    </location>
</feature>
<comment type="caution">
    <text evidence="3">The sequence shown here is derived from an EMBL/GenBank/DDBJ whole genome shotgun (WGS) entry which is preliminary data.</text>
</comment>
<evidence type="ECO:0000256" key="1">
    <source>
        <dbReference type="SAM" id="MobiDB-lite"/>
    </source>
</evidence>
<name>A0ABQ5UQF9_9HYPH</name>
<dbReference type="RefSeq" id="WP_284362372.1">
    <property type="nucleotide sequence ID" value="NZ_BSNI01000002.1"/>
</dbReference>
<evidence type="ECO:0008006" key="5">
    <source>
        <dbReference type="Google" id="ProtNLM"/>
    </source>
</evidence>
<keyword evidence="2" id="KW-0472">Membrane</keyword>
<gene>
    <name evidence="3" type="ORF">GCM10007879_09280</name>
</gene>
<sequence>MLDNNNAARLREGVKSLETMTRFALAVLALASGVYTYLGVRSLLDGSPDMVFAAAIIYSVAVSVGIYAFWTYMMKFLPLMRDNARRGALIGVMALGSVMIIAMSSWLNAAALAGSAALEQHLAVTLEDYVADLDDAHGNALSAQSLLPDVQRASVRFSRLADDERRSGALTGTSGSGSVVQLLTQMSAQLDELGSTIDNSRSTVAEQFEKGSTHLANMRALVSGEGAVQPRADKFAAEAVALTGVIASLQETSIASSVSRAADDLSLGFIAPVADGGTQDLADRQDEVMQSVMGAVQAQSVALKTAADKILAEPQVQPRRFVPLSSAEAVLLYARDFLPSWAGAISIDLLPMVLVLILAVVYSASRREARTLDAADKITAAEMMRAVSLFNEMNEGHKSQTAAASIEDVDDEKSANAETGTKSDDPNVTPIDAAKRQDSKSS</sequence>
<feature type="compositionally biased region" description="Basic and acidic residues" evidence="1">
    <location>
        <begin position="433"/>
        <end position="442"/>
    </location>
</feature>
<keyword evidence="2" id="KW-0812">Transmembrane</keyword>
<feature type="transmembrane region" description="Helical" evidence="2">
    <location>
        <begin position="20"/>
        <end position="38"/>
    </location>
</feature>
<keyword evidence="2" id="KW-1133">Transmembrane helix</keyword>
<evidence type="ECO:0000256" key="2">
    <source>
        <dbReference type="SAM" id="Phobius"/>
    </source>
</evidence>
<protein>
    <recommendedName>
        <fullName evidence="5">DUF4407 domain-containing protein</fullName>
    </recommendedName>
</protein>
<dbReference type="EMBL" id="BSNI01000002">
    <property type="protein sequence ID" value="GLQ16679.1"/>
    <property type="molecule type" value="Genomic_DNA"/>
</dbReference>